<evidence type="ECO:0000256" key="5">
    <source>
        <dbReference type="ARBA" id="ARBA00022840"/>
    </source>
</evidence>
<keyword evidence="4" id="KW-0547">Nucleotide-binding</keyword>
<dbReference type="NCBIfam" id="TIGR02315">
    <property type="entry name" value="ABC_phnC"/>
    <property type="match status" value="1"/>
</dbReference>
<dbReference type="CDD" id="cd03256">
    <property type="entry name" value="ABC_PhnC_transporter"/>
    <property type="match status" value="1"/>
</dbReference>
<proteinExistence type="inferred from homology"/>
<dbReference type="Proteomes" id="UP000194137">
    <property type="component" value="Chromosome"/>
</dbReference>
<dbReference type="Gene3D" id="3.40.50.300">
    <property type="entry name" value="P-loop containing nucleotide triphosphate hydrolases"/>
    <property type="match status" value="1"/>
</dbReference>
<dbReference type="SUPFAM" id="SSF52540">
    <property type="entry name" value="P-loop containing nucleoside triphosphate hydrolases"/>
    <property type="match status" value="1"/>
</dbReference>
<dbReference type="InterPro" id="IPR003439">
    <property type="entry name" value="ABC_transporter-like_ATP-bd"/>
</dbReference>
<keyword evidence="2" id="KW-0813">Transport</keyword>
<dbReference type="InterPro" id="IPR012693">
    <property type="entry name" value="ABC_transpr_PhnC"/>
</dbReference>
<evidence type="ECO:0000313" key="9">
    <source>
        <dbReference type="Proteomes" id="UP000194137"/>
    </source>
</evidence>
<name>A0A1W6ZYX3_9HYPH</name>
<keyword evidence="5 8" id="KW-0067">ATP-binding</keyword>
<evidence type="ECO:0000256" key="1">
    <source>
        <dbReference type="ARBA" id="ARBA00005417"/>
    </source>
</evidence>
<dbReference type="PROSITE" id="PS00211">
    <property type="entry name" value="ABC_TRANSPORTER_1"/>
    <property type="match status" value="1"/>
</dbReference>
<organism evidence="8 9">
    <name type="scientific">Pseudorhodoplanes sinuspersici</name>
    <dbReference type="NCBI Taxonomy" id="1235591"/>
    <lineage>
        <taxon>Bacteria</taxon>
        <taxon>Pseudomonadati</taxon>
        <taxon>Pseudomonadota</taxon>
        <taxon>Alphaproteobacteria</taxon>
        <taxon>Hyphomicrobiales</taxon>
        <taxon>Pseudorhodoplanes</taxon>
    </lineage>
</organism>
<dbReference type="GO" id="GO:0016887">
    <property type="term" value="F:ATP hydrolysis activity"/>
    <property type="evidence" value="ECO:0007669"/>
    <property type="project" value="InterPro"/>
</dbReference>
<evidence type="ECO:0000313" key="8">
    <source>
        <dbReference type="EMBL" id="ARQ02510.1"/>
    </source>
</evidence>
<dbReference type="GO" id="GO:0005524">
    <property type="term" value="F:ATP binding"/>
    <property type="evidence" value="ECO:0007669"/>
    <property type="project" value="UniProtKB-KW"/>
</dbReference>
<dbReference type="PANTHER" id="PTHR43166">
    <property type="entry name" value="AMINO ACID IMPORT ATP-BINDING PROTEIN"/>
    <property type="match status" value="1"/>
</dbReference>
<dbReference type="PANTHER" id="PTHR43166:SF6">
    <property type="entry name" value="PHOSPHONATES IMPORT ATP-BINDING PROTEIN PHNC"/>
    <property type="match status" value="1"/>
</dbReference>
<dbReference type="InterPro" id="IPR050086">
    <property type="entry name" value="MetN_ABC_transporter-like"/>
</dbReference>
<dbReference type="GO" id="GO:0015416">
    <property type="term" value="F:ABC-type phosphonate transporter activity"/>
    <property type="evidence" value="ECO:0007669"/>
    <property type="project" value="InterPro"/>
</dbReference>
<keyword evidence="7" id="KW-0472">Membrane</keyword>
<keyword evidence="3" id="KW-1003">Cell membrane</keyword>
<keyword evidence="6" id="KW-1278">Translocase</keyword>
<dbReference type="EMBL" id="CP021112">
    <property type="protein sequence ID" value="ARQ02510.1"/>
    <property type="molecule type" value="Genomic_DNA"/>
</dbReference>
<accession>A0A1W6ZYX3</accession>
<dbReference type="PROSITE" id="PS50893">
    <property type="entry name" value="ABC_TRANSPORTER_2"/>
    <property type="match status" value="1"/>
</dbReference>
<dbReference type="InterPro" id="IPR003593">
    <property type="entry name" value="AAA+_ATPase"/>
</dbReference>
<dbReference type="InterPro" id="IPR017871">
    <property type="entry name" value="ABC_transporter-like_CS"/>
</dbReference>
<sequence>MKAEPILVVRHVSKSFGNCQVLDDVSFSLSRGEMVGLIGASGSGKSTLIRTIAALTPIDREKDKGAPCSIHLFDQAIQKNGCVTRAAAGLRSRVGVVFQQFNLVPRLSLLMNVCLGLLGRMSVIPATFGYFTQDQKVSAMTALKRVGIAEHALKRGSQLSGGQQQRAAIARTLVQNAEIIIADEPIASLDPSSARRVMDILADLNKRDNITVLVSLHQVEYAMRYCPRTIALKGGKIIYDGPSSALTPEFLSALYGAESEELFLPPIESYAATIQTGAKSMPDAAVANGHLAALDQQRAAINGARHLNS</sequence>
<dbReference type="GO" id="GO:0016020">
    <property type="term" value="C:membrane"/>
    <property type="evidence" value="ECO:0007669"/>
    <property type="project" value="InterPro"/>
</dbReference>
<dbReference type="InterPro" id="IPR027417">
    <property type="entry name" value="P-loop_NTPase"/>
</dbReference>
<evidence type="ECO:0000256" key="3">
    <source>
        <dbReference type="ARBA" id="ARBA00022475"/>
    </source>
</evidence>
<dbReference type="OrthoDB" id="9802264at2"/>
<gene>
    <name evidence="8" type="ORF">CAK95_27895</name>
</gene>
<dbReference type="STRING" id="1235591.CAK95_27895"/>
<dbReference type="KEGG" id="psin:CAK95_27895"/>
<dbReference type="Pfam" id="PF00005">
    <property type="entry name" value="ABC_tran"/>
    <property type="match status" value="1"/>
</dbReference>
<comment type="similarity">
    <text evidence="1">Belongs to the ABC transporter superfamily.</text>
</comment>
<evidence type="ECO:0000256" key="6">
    <source>
        <dbReference type="ARBA" id="ARBA00022967"/>
    </source>
</evidence>
<reference evidence="8 9" key="1">
    <citation type="submission" date="2017-05" db="EMBL/GenBank/DDBJ databases">
        <title>Full genome sequence of Pseudorhodoplanes sinuspersici.</title>
        <authorList>
            <person name="Dastgheib S.M.M."/>
            <person name="Shavandi M."/>
            <person name="Tirandaz H."/>
        </authorList>
    </citation>
    <scope>NUCLEOTIDE SEQUENCE [LARGE SCALE GENOMIC DNA]</scope>
    <source>
        <strain evidence="8 9">RIPI110</strain>
    </source>
</reference>
<dbReference type="RefSeq" id="WP_086090941.1">
    <property type="nucleotide sequence ID" value="NZ_CP021112.1"/>
</dbReference>
<dbReference type="SMART" id="SM00382">
    <property type="entry name" value="AAA"/>
    <property type="match status" value="1"/>
</dbReference>
<evidence type="ECO:0000256" key="2">
    <source>
        <dbReference type="ARBA" id="ARBA00022448"/>
    </source>
</evidence>
<keyword evidence="9" id="KW-1185">Reference proteome</keyword>
<evidence type="ECO:0000256" key="7">
    <source>
        <dbReference type="ARBA" id="ARBA00023136"/>
    </source>
</evidence>
<evidence type="ECO:0000256" key="4">
    <source>
        <dbReference type="ARBA" id="ARBA00022741"/>
    </source>
</evidence>
<protein>
    <submittedName>
        <fullName evidence="8">Phosphonate ABC transporter ATP-binding protein</fullName>
    </submittedName>
</protein>
<dbReference type="AlphaFoldDB" id="A0A1W6ZYX3"/>